<dbReference type="GO" id="GO:0016020">
    <property type="term" value="C:membrane"/>
    <property type="evidence" value="ECO:0007669"/>
    <property type="project" value="UniProtKB-SubCell"/>
</dbReference>
<evidence type="ECO:0000256" key="7">
    <source>
        <dbReference type="ARBA" id="ARBA00022989"/>
    </source>
</evidence>
<keyword evidence="6" id="KW-0677">Repeat</keyword>
<evidence type="ECO:0000256" key="9">
    <source>
        <dbReference type="ARBA" id="ARBA00023157"/>
    </source>
</evidence>
<evidence type="ECO:0000256" key="2">
    <source>
        <dbReference type="ARBA" id="ARBA00004613"/>
    </source>
</evidence>
<evidence type="ECO:0000256" key="6">
    <source>
        <dbReference type="ARBA" id="ARBA00022737"/>
    </source>
</evidence>
<keyword evidence="9" id="KW-1015">Disulfide bond</keyword>
<dbReference type="Gene3D" id="3.40.50.410">
    <property type="entry name" value="von Willebrand factor, type A domain"/>
    <property type="match status" value="1"/>
</dbReference>
<reference evidence="11 12" key="1">
    <citation type="submission" date="2022-05" db="EMBL/GenBank/DDBJ databases">
        <authorList>
            <consortium name="Genoscope - CEA"/>
            <person name="William W."/>
        </authorList>
    </citation>
    <scope>NUCLEOTIDE SEQUENCE [LARGE SCALE GENOMIC DNA]</scope>
</reference>
<dbReference type="SUPFAM" id="SSF53300">
    <property type="entry name" value="vWA-like"/>
    <property type="match status" value="1"/>
</dbReference>
<evidence type="ECO:0000313" key="11">
    <source>
        <dbReference type="EMBL" id="CAH3121445.1"/>
    </source>
</evidence>
<dbReference type="SMART" id="SM00327">
    <property type="entry name" value="VWA"/>
    <property type="match status" value="1"/>
</dbReference>
<dbReference type="PANTHER" id="PTHR22906:SF43">
    <property type="entry name" value="PROPERDIN"/>
    <property type="match status" value="1"/>
</dbReference>
<keyword evidence="12" id="KW-1185">Reference proteome</keyword>
<organism evidence="11 12">
    <name type="scientific">Pocillopora meandrina</name>
    <dbReference type="NCBI Taxonomy" id="46732"/>
    <lineage>
        <taxon>Eukaryota</taxon>
        <taxon>Metazoa</taxon>
        <taxon>Cnidaria</taxon>
        <taxon>Anthozoa</taxon>
        <taxon>Hexacorallia</taxon>
        <taxon>Scleractinia</taxon>
        <taxon>Astrocoeniina</taxon>
        <taxon>Pocilloporidae</taxon>
        <taxon>Pocillopora</taxon>
    </lineage>
</organism>
<name>A0AAU9WPS4_9CNID</name>
<dbReference type="SMART" id="SM00209">
    <property type="entry name" value="TSP1"/>
    <property type="match status" value="2"/>
</dbReference>
<dbReference type="PANTHER" id="PTHR22906">
    <property type="entry name" value="PROPERDIN"/>
    <property type="match status" value="1"/>
</dbReference>
<dbReference type="CDD" id="cd00198">
    <property type="entry name" value="vWFA"/>
    <property type="match status" value="1"/>
</dbReference>
<keyword evidence="8" id="KW-0472">Membrane</keyword>
<dbReference type="SUPFAM" id="SSF82895">
    <property type="entry name" value="TSP-1 type 1 repeat"/>
    <property type="match status" value="2"/>
</dbReference>
<evidence type="ECO:0000256" key="1">
    <source>
        <dbReference type="ARBA" id="ARBA00004167"/>
    </source>
</evidence>
<gene>
    <name evidence="11" type="ORF">PMEA_00009232</name>
</gene>
<evidence type="ECO:0000313" key="12">
    <source>
        <dbReference type="Proteomes" id="UP001159428"/>
    </source>
</evidence>
<dbReference type="PROSITE" id="PS50092">
    <property type="entry name" value="TSP1"/>
    <property type="match status" value="2"/>
</dbReference>
<evidence type="ECO:0000256" key="5">
    <source>
        <dbReference type="ARBA" id="ARBA00022729"/>
    </source>
</evidence>
<dbReference type="InterPro" id="IPR002035">
    <property type="entry name" value="VWF_A"/>
</dbReference>
<dbReference type="PRINTS" id="PR00453">
    <property type="entry name" value="VWFADOMAIN"/>
</dbReference>
<feature type="domain" description="VWFA" evidence="10">
    <location>
        <begin position="10"/>
        <end position="189"/>
    </location>
</feature>
<dbReference type="FunFam" id="2.20.100.10:FF:000001">
    <property type="entry name" value="semaphorin-5A isoform X1"/>
    <property type="match status" value="1"/>
</dbReference>
<protein>
    <recommendedName>
        <fullName evidence="10">VWFA domain-containing protein</fullName>
    </recommendedName>
</protein>
<dbReference type="Pfam" id="PF00090">
    <property type="entry name" value="TSP_1"/>
    <property type="match status" value="2"/>
</dbReference>
<dbReference type="AlphaFoldDB" id="A0AAU9WPS4"/>
<dbReference type="FunFam" id="2.20.100.10:FF:000007">
    <property type="entry name" value="Thrombospondin 1"/>
    <property type="match status" value="1"/>
</dbReference>
<dbReference type="InterPro" id="IPR036465">
    <property type="entry name" value="vWFA_dom_sf"/>
</dbReference>
<dbReference type="Pfam" id="PF00092">
    <property type="entry name" value="VWA"/>
    <property type="match status" value="1"/>
</dbReference>
<dbReference type="InterPro" id="IPR036383">
    <property type="entry name" value="TSP1_rpt_sf"/>
</dbReference>
<keyword evidence="4" id="KW-0812">Transmembrane</keyword>
<dbReference type="InterPro" id="IPR000884">
    <property type="entry name" value="TSP1_rpt"/>
</dbReference>
<dbReference type="Proteomes" id="UP001159428">
    <property type="component" value="Unassembled WGS sequence"/>
</dbReference>
<proteinExistence type="predicted"/>
<keyword evidence="5" id="KW-0732">Signal</keyword>
<comment type="subcellular location">
    <subcellularLocation>
        <location evidence="1">Membrane</location>
        <topology evidence="1">Single-pass membrane protein</topology>
    </subcellularLocation>
    <subcellularLocation>
        <location evidence="2">Secreted</location>
    </subcellularLocation>
</comment>
<dbReference type="PROSITE" id="PS50234">
    <property type="entry name" value="VWFA"/>
    <property type="match status" value="1"/>
</dbReference>
<comment type="caution">
    <text evidence="11">The sequence shown here is derived from an EMBL/GenBank/DDBJ whole genome shotgun (WGS) entry which is preliminary data.</text>
</comment>
<evidence type="ECO:0000256" key="4">
    <source>
        <dbReference type="ARBA" id="ARBA00022692"/>
    </source>
</evidence>
<evidence type="ECO:0000256" key="3">
    <source>
        <dbReference type="ARBA" id="ARBA00022525"/>
    </source>
</evidence>
<dbReference type="InterPro" id="IPR052065">
    <property type="entry name" value="Compl_asym_regulator"/>
</dbReference>
<evidence type="ECO:0000259" key="10">
    <source>
        <dbReference type="PROSITE" id="PS50234"/>
    </source>
</evidence>
<accession>A0AAU9WPS4</accession>
<dbReference type="Gene3D" id="2.20.100.10">
    <property type="entry name" value="Thrombospondin type-1 (TSP1) repeat"/>
    <property type="match status" value="2"/>
</dbReference>
<evidence type="ECO:0000256" key="8">
    <source>
        <dbReference type="ARBA" id="ARBA00023136"/>
    </source>
</evidence>
<sequence length="319" mass="34960">MLDCEDPPLDICLVIDQTQSVGVENYKTMLKAVINFVGFFNVGIKDTRIAIVSFASDAKKRIGFSDSAYQSLEKLTEYLTSMFNDTLGRPTRTDRALEKAIQVLKEGDANHQGVLMVLTDGKTNPKSRDLGEVMKELSVSAIGIHRIAVGVGRRRLNITQLKQIAGEHNDDGVILMENFEDLHHKIRKLREVTCSINGGFSEWSSWSECSASCGGGVHGRERTCTSPPPRHAGKDCKGESFETRTCNNEECAEPGGYTDWSAWGECSVTCGGGFQSRKRSCTNPPASHGGLNCKAQKLGPAEEERACNNKQDCSECDQT</sequence>
<dbReference type="PRINTS" id="PR01705">
    <property type="entry name" value="TSP1REPEAT"/>
</dbReference>
<keyword evidence="3" id="KW-0964">Secreted</keyword>
<dbReference type="EMBL" id="CALNXJ010000018">
    <property type="protein sequence ID" value="CAH3121445.1"/>
    <property type="molecule type" value="Genomic_DNA"/>
</dbReference>
<keyword evidence="7" id="KW-1133">Transmembrane helix</keyword>